<accession>A0ACC3BVN7</accession>
<reference evidence="1" key="1">
    <citation type="submission" date="2019-11" db="EMBL/GenBank/DDBJ databases">
        <title>Nori genome reveals adaptations in red seaweeds to the harsh intertidal environment.</title>
        <authorList>
            <person name="Wang D."/>
            <person name="Mao Y."/>
        </authorList>
    </citation>
    <scope>NUCLEOTIDE SEQUENCE</scope>
    <source>
        <tissue evidence="1">Gametophyte</tissue>
    </source>
</reference>
<comment type="caution">
    <text evidence="1">The sequence shown here is derived from an EMBL/GenBank/DDBJ whole genome shotgun (WGS) entry which is preliminary data.</text>
</comment>
<dbReference type="Proteomes" id="UP000798662">
    <property type="component" value="Chromosome 1"/>
</dbReference>
<proteinExistence type="predicted"/>
<gene>
    <name evidence="1" type="ORF">I4F81_004130</name>
</gene>
<organism evidence="1 2">
    <name type="scientific">Pyropia yezoensis</name>
    <name type="common">Susabi-nori</name>
    <name type="synonym">Porphyra yezoensis</name>
    <dbReference type="NCBI Taxonomy" id="2788"/>
    <lineage>
        <taxon>Eukaryota</taxon>
        <taxon>Rhodophyta</taxon>
        <taxon>Bangiophyceae</taxon>
        <taxon>Bangiales</taxon>
        <taxon>Bangiaceae</taxon>
        <taxon>Pyropia</taxon>
    </lineage>
</organism>
<dbReference type="EMBL" id="CM020618">
    <property type="protein sequence ID" value="KAK1861546.1"/>
    <property type="molecule type" value="Genomic_DNA"/>
</dbReference>
<keyword evidence="2" id="KW-1185">Reference proteome</keyword>
<evidence type="ECO:0000313" key="2">
    <source>
        <dbReference type="Proteomes" id="UP000798662"/>
    </source>
</evidence>
<sequence>MGVCRGGGGGGPPRRPPPAGREGGGVAPVDSGSEEHPGVVGVGGGRGESIPGPSRRVPAANRRWLATVWAAYAVLLGGLASRLSIKDVHGMNGWLGVAAAGVQAGLLLLLSRRVWLPAAALPTDWGLLPLPGAPGVPLPGGHAGGGGGVIPASPALAPTADGGVDWPATGRWVAWAAAKTGAYLFTVLAIPAVVCATAAGGVAALPRATPPGGVGLVGGAVAGGGLGLYATALAATLSAAKAAPPASGGGGGGGVEGQARGGGAAPSAGNNDAPPAVLLAIRCAVGAQLLSLVVGAATLPAATPPLLVGLVGGWVGGWAVAHRLAAQSVAAAAATAVTAAGWAGQGVGGGGRAPHPTTLPAPAASPPPTVGGGGGVSSGNTAAAAACSTMMSPACN</sequence>
<evidence type="ECO:0000313" key="1">
    <source>
        <dbReference type="EMBL" id="KAK1861546.1"/>
    </source>
</evidence>
<name>A0ACC3BVN7_PYRYE</name>
<protein>
    <submittedName>
        <fullName evidence="1">Uncharacterized protein</fullName>
    </submittedName>
</protein>